<keyword evidence="1" id="KW-0540">Nuclease</keyword>
<dbReference type="GO" id="GO:0004519">
    <property type="term" value="F:endonuclease activity"/>
    <property type="evidence" value="ECO:0007669"/>
    <property type="project" value="UniProtKB-KW"/>
</dbReference>
<keyword evidence="2" id="KW-1185">Reference proteome</keyword>
<keyword evidence="1" id="KW-0378">Hydrolase</keyword>
<name>A0ABY8UX66_9BACI</name>
<dbReference type="Pfam" id="PF12639">
    <property type="entry name" value="Colicin-DNase"/>
    <property type="match status" value="1"/>
</dbReference>
<organism evidence="1 2">
    <name type="scientific">Pontibacillus chungwhensis</name>
    <dbReference type="NCBI Taxonomy" id="265426"/>
    <lineage>
        <taxon>Bacteria</taxon>
        <taxon>Bacillati</taxon>
        <taxon>Bacillota</taxon>
        <taxon>Bacilli</taxon>
        <taxon>Bacillales</taxon>
        <taxon>Bacillaceae</taxon>
        <taxon>Pontibacillus</taxon>
    </lineage>
</organism>
<sequence length="298" mass="31825">MGLFRKAGKGIGTIGGGVVGGATKIAGKAVGKKWSRTGEWIEDVGDQVQVSTKTALDNAGQFVDGAVQSTYGLVKKDEYYKQQGFYDLKDSSGRTIKGVGSALKYTVVNVGETYKGIRSGDWVQSAEGLKNVGKVVAVSSLAIGVVDIVDGPDAVIADELDTRNDGLMGTEHPETGVPFAQHEIELSNGEIVEGTFPVFESEFSAMINEDLYLASDDVHFTVANDTLLQGLQESPGLANQLNLDQLDLQALAQGETPEGYTWHHHEQPGVLQLVDEEVHEQTGHTGGRSIWGGGSEYR</sequence>
<evidence type="ECO:0000313" key="2">
    <source>
        <dbReference type="Proteomes" id="UP001236652"/>
    </source>
</evidence>
<proteinExistence type="predicted"/>
<accession>A0ABY8UX66</accession>
<dbReference type="EMBL" id="CP126446">
    <property type="protein sequence ID" value="WIF97783.1"/>
    <property type="molecule type" value="Genomic_DNA"/>
</dbReference>
<gene>
    <name evidence="1" type="ORF">QNI29_18975</name>
</gene>
<protein>
    <submittedName>
        <fullName evidence="1">HNH endonuclease</fullName>
    </submittedName>
</protein>
<dbReference type="Proteomes" id="UP001236652">
    <property type="component" value="Chromosome"/>
</dbReference>
<reference evidence="1 2" key="1">
    <citation type="submission" date="2023-05" db="EMBL/GenBank/DDBJ databases">
        <title>Comparative genomics reveals the evidence of polycyclic aromatic hydrocarbons degradation in moderately halophilic genus Pontibacillus.</title>
        <authorList>
            <person name="Yang H."/>
            <person name="Qian Z."/>
        </authorList>
    </citation>
    <scope>NUCLEOTIDE SEQUENCE [LARGE SCALE GENOMIC DNA]</scope>
    <source>
        <strain evidence="2">HN14</strain>
    </source>
</reference>
<evidence type="ECO:0000313" key="1">
    <source>
        <dbReference type="EMBL" id="WIF97783.1"/>
    </source>
</evidence>
<dbReference type="RefSeq" id="WP_231417832.1">
    <property type="nucleotide sequence ID" value="NZ_CP126446.1"/>
</dbReference>
<keyword evidence="1" id="KW-0255">Endonuclease</keyword>